<feature type="transmembrane region" description="Helical" evidence="1">
    <location>
        <begin position="181"/>
        <end position="205"/>
    </location>
</feature>
<dbReference type="Proteomes" id="UP000185210">
    <property type="component" value="Unassembled WGS sequence"/>
</dbReference>
<comment type="caution">
    <text evidence="2">The sequence shown here is derived from an EMBL/GenBank/DDBJ whole genome shotgun (WGS) entry which is preliminary data.</text>
</comment>
<evidence type="ECO:0000256" key="1">
    <source>
        <dbReference type="SAM" id="Phobius"/>
    </source>
</evidence>
<sequence length="206" mass="22214">MPATPSAAGERGRRVFRALRQWWAYENAAPDPVAEVTPPPEAAEQGVEWAEFIKRELEREYSRRDTVNKRAAGAVTAATALITVTLAVVGIAKGAHYVISGLELLALLAAALLLLLVAAVLSIVAGAVGGDFKVASENDMRRMLSPQLWPAHTIDARYYTADLNIIAITTLREGNGKKYHCLVLAYVVQAAGVFLLALFALKVIFS</sequence>
<name>A0AB38D3P8_9MYCO</name>
<keyword evidence="1" id="KW-1133">Transmembrane helix</keyword>
<dbReference type="RefSeq" id="WP_052544226.1">
    <property type="nucleotide sequence ID" value="NZ_CAACXP010000004.1"/>
</dbReference>
<organism evidence="2 3">
    <name type="scientific">Mycobacteroides abscessus subsp. abscessus</name>
    <dbReference type="NCBI Taxonomy" id="1185650"/>
    <lineage>
        <taxon>Bacteria</taxon>
        <taxon>Bacillati</taxon>
        <taxon>Actinomycetota</taxon>
        <taxon>Actinomycetes</taxon>
        <taxon>Mycobacteriales</taxon>
        <taxon>Mycobacteriaceae</taxon>
        <taxon>Mycobacteroides</taxon>
        <taxon>Mycobacteroides abscessus</taxon>
    </lineage>
</organism>
<feature type="transmembrane region" description="Helical" evidence="1">
    <location>
        <begin position="104"/>
        <end position="132"/>
    </location>
</feature>
<gene>
    <name evidence="2" type="ORF">SAMEA2070301_03931</name>
</gene>
<evidence type="ECO:0000313" key="2">
    <source>
        <dbReference type="EMBL" id="SIB51792.1"/>
    </source>
</evidence>
<dbReference type="EMBL" id="FSHM01000006">
    <property type="protein sequence ID" value="SIB51792.1"/>
    <property type="molecule type" value="Genomic_DNA"/>
</dbReference>
<proteinExistence type="predicted"/>
<accession>A0AB38D3P8</accession>
<protein>
    <submittedName>
        <fullName evidence="2">Uncharacterized protein</fullName>
    </submittedName>
</protein>
<evidence type="ECO:0000313" key="3">
    <source>
        <dbReference type="Proteomes" id="UP000185210"/>
    </source>
</evidence>
<keyword evidence="1" id="KW-0812">Transmembrane</keyword>
<feature type="transmembrane region" description="Helical" evidence="1">
    <location>
        <begin position="71"/>
        <end position="92"/>
    </location>
</feature>
<keyword evidence="1" id="KW-0472">Membrane</keyword>
<reference evidence="2 3" key="1">
    <citation type="submission" date="2016-11" db="EMBL/GenBank/DDBJ databases">
        <authorList>
            <consortium name="Pathogen Informatics"/>
        </authorList>
    </citation>
    <scope>NUCLEOTIDE SEQUENCE [LARGE SCALE GENOMIC DNA]</scope>
    <source>
        <strain evidence="2 3">104</strain>
    </source>
</reference>
<dbReference type="AlphaFoldDB" id="A0AB38D3P8"/>